<organism evidence="2 3">
    <name type="scientific">Aminivibrio pyruvatiphilus</name>
    <dbReference type="NCBI Taxonomy" id="1005740"/>
    <lineage>
        <taxon>Bacteria</taxon>
        <taxon>Thermotogati</taxon>
        <taxon>Synergistota</taxon>
        <taxon>Synergistia</taxon>
        <taxon>Synergistales</taxon>
        <taxon>Aminobacteriaceae</taxon>
        <taxon>Aminivibrio</taxon>
    </lineage>
</organism>
<proteinExistence type="predicted"/>
<name>A0A4R8LW39_9BACT</name>
<evidence type="ECO:0000256" key="1">
    <source>
        <dbReference type="SAM" id="MobiDB-lite"/>
    </source>
</evidence>
<comment type="caution">
    <text evidence="2">The sequence shown here is derived from an EMBL/GenBank/DDBJ whole genome shotgun (WGS) entry which is preliminary data.</text>
</comment>
<protein>
    <submittedName>
        <fullName evidence="2">Uncharacterized protein</fullName>
    </submittedName>
</protein>
<reference evidence="2 3" key="1">
    <citation type="submission" date="2019-03" db="EMBL/GenBank/DDBJ databases">
        <title>Genomic Encyclopedia of Type Strains, Phase IV (KMG-IV): sequencing the most valuable type-strain genomes for metagenomic binning, comparative biology and taxonomic classification.</title>
        <authorList>
            <person name="Goeker M."/>
        </authorList>
    </citation>
    <scope>NUCLEOTIDE SEQUENCE [LARGE SCALE GENOMIC DNA]</scope>
    <source>
        <strain evidence="2 3">DSM 25964</strain>
    </source>
</reference>
<sequence>MADRVPGGEGSRSCDSPESTPRSLVAALARDDNQLHSSGTEGVIPRSVPWPRDLEGTPESKSRSFALLRCSGRQKNKSSGGQRVVILRPEPWPKDLALEGVRTKGRSLAPFGSVPRLLRSFGTTSKKVKADPSSLRSFGMTSNCRSLGTTTKGACSGRKNVVCHPERMRGIPPLNSFTGFIVDCPGFCVTMQYKERGEFNGYT</sequence>
<dbReference type="AlphaFoldDB" id="A0A4R8LW39"/>
<evidence type="ECO:0000313" key="3">
    <source>
        <dbReference type="Proteomes" id="UP000295066"/>
    </source>
</evidence>
<dbReference type="Proteomes" id="UP000295066">
    <property type="component" value="Unassembled WGS sequence"/>
</dbReference>
<gene>
    <name evidence="2" type="ORF">C8D99_13812</name>
</gene>
<accession>A0A4R8LW39</accession>
<evidence type="ECO:0000313" key="2">
    <source>
        <dbReference type="EMBL" id="TDY52113.1"/>
    </source>
</evidence>
<keyword evidence="3" id="KW-1185">Reference proteome</keyword>
<dbReference type="EMBL" id="SORI01000038">
    <property type="protein sequence ID" value="TDY52113.1"/>
    <property type="molecule type" value="Genomic_DNA"/>
</dbReference>
<feature type="region of interest" description="Disordered" evidence="1">
    <location>
        <begin position="1"/>
        <end position="62"/>
    </location>
</feature>
<feature type="compositionally biased region" description="Polar residues" evidence="1">
    <location>
        <begin position="13"/>
        <end position="22"/>
    </location>
</feature>
<feature type="compositionally biased region" description="Basic and acidic residues" evidence="1">
    <location>
        <begin position="52"/>
        <end position="62"/>
    </location>
</feature>